<accession>A0ABN8LBD3</accession>
<evidence type="ECO:0000313" key="2">
    <source>
        <dbReference type="Proteomes" id="UP001159427"/>
    </source>
</evidence>
<reference evidence="1 2" key="1">
    <citation type="submission" date="2022-05" db="EMBL/GenBank/DDBJ databases">
        <authorList>
            <consortium name="Genoscope - CEA"/>
            <person name="William W."/>
        </authorList>
    </citation>
    <scope>NUCLEOTIDE SEQUENCE [LARGE SCALE GENOMIC DNA]</scope>
</reference>
<protein>
    <submittedName>
        <fullName evidence="1">Uncharacterized protein</fullName>
    </submittedName>
</protein>
<feature type="non-terminal residue" evidence="1">
    <location>
        <position position="117"/>
    </location>
</feature>
<evidence type="ECO:0000313" key="1">
    <source>
        <dbReference type="EMBL" id="CAH3014261.1"/>
    </source>
</evidence>
<feature type="non-terminal residue" evidence="1">
    <location>
        <position position="1"/>
    </location>
</feature>
<gene>
    <name evidence="1" type="ORF">PEVE_00039591</name>
</gene>
<dbReference type="EMBL" id="CALNXI010000007">
    <property type="protein sequence ID" value="CAH3014261.1"/>
    <property type="molecule type" value="Genomic_DNA"/>
</dbReference>
<organism evidence="1 2">
    <name type="scientific">Porites evermanni</name>
    <dbReference type="NCBI Taxonomy" id="104178"/>
    <lineage>
        <taxon>Eukaryota</taxon>
        <taxon>Metazoa</taxon>
        <taxon>Cnidaria</taxon>
        <taxon>Anthozoa</taxon>
        <taxon>Hexacorallia</taxon>
        <taxon>Scleractinia</taxon>
        <taxon>Fungiina</taxon>
        <taxon>Poritidae</taxon>
        <taxon>Porites</taxon>
    </lineage>
</organism>
<sequence>FQKTGPSISSGLMKKLEPVLQMKKRVIHCHTIPTAVQPLNECKGDKCKHQDAYCFSSSSTEDVEIKKTKDELKKEKQVCKTRAKNLKRYAKKEVLEVIRNTRESIQFLRSQLYTTEN</sequence>
<name>A0ABN8LBD3_9CNID</name>
<comment type="caution">
    <text evidence="1">The sequence shown here is derived from an EMBL/GenBank/DDBJ whole genome shotgun (WGS) entry which is preliminary data.</text>
</comment>
<dbReference type="Proteomes" id="UP001159427">
    <property type="component" value="Unassembled WGS sequence"/>
</dbReference>
<proteinExistence type="predicted"/>
<keyword evidence="2" id="KW-1185">Reference proteome</keyword>